<evidence type="ECO:0000256" key="1">
    <source>
        <dbReference type="SAM" id="MobiDB-lite"/>
    </source>
</evidence>
<keyword evidence="2" id="KW-0472">Membrane</keyword>
<sequence length="415" mass="46721">MKICNYSSIITLISWLIFECITVATLCNYPCSLMAFQTKTTLFYFANICQYFFYLAKWKSITVSGSINAAGEEKLSQILFSLSVTFIFISFAVFIQAMISVATPEEFSTICDFAPRQKKKFFLHIVVDLLVRILFLVLFLRPLILIRRAVLQRQKRNEDTNVVSHPAEALGKVIERNFAGALLSQVGQITSMGVTALTGIGFRVHAVRVTTCINLLGISLMLRDTDKLFRATSKIIERGFAQKRVYVVAISQLIDRREEQRKEKDHSPSDCFGAIDKTAAQQPSKKGHGKESNLRERHYSSSPLAVEVHQQPTARKKWQRSSTFHSPSVAFSECTIPKEPKKKTKKVVHPEPLQTDNKGSCSTIVHEHKKQEEGDIVIMSAKNSTNDRNHHQDGTASGKSTNPQPSGRTTARLFF</sequence>
<proteinExistence type="predicted"/>
<gene>
    <name evidence="3" type="ORF">HAKA00212_LOCUS20021</name>
</gene>
<feature type="compositionally biased region" description="Basic and acidic residues" evidence="1">
    <location>
        <begin position="289"/>
        <end position="299"/>
    </location>
</feature>
<feature type="region of interest" description="Disordered" evidence="1">
    <location>
        <begin position="257"/>
        <end position="322"/>
    </location>
</feature>
<dbReference type="EMBL" id="HBIU01044467">
    <property type="protein sequence ID" value="CAE0641193.1"/>
    <property type="molecule type" value="Transcribed_RNA"/>
</dbReference>
<dbReference type="AlphaFoldDB" id="A0A6V1U8E2"/>
<accession>A0A6V1U8E2</accession>
<feature type="transmembrane region" description="Helical" evidence="2">
    <location>
        <begin position="121"/>
        <end position="146"/>
    </location>
</feature>
<evidence type="ECO:0000313" key="3">
    <source>
        <dbReference type="EMBL" id="CAE0641193.1"/>
    </source>
</evidence>
<evidence type="ECO:0000256" key="2">
    <source>
        <dbReference type="SAM" id="Phobius"/>
    </source>
</evidence>
<feature type="transmembrane region" description="Helical" evidence="2">
    <location>
        <begin position="78"/>
        <end position="101"/>
    </location>
</feature>
<protein>
    <submittedName>
        <fullName evidence="3">Uncharacterized protein</fullName>
    </submittedName>
</protein>
<name>A0A6V1U8E2_HETAK</name>
<feature type="region of interest" description="Disordered" evidence="1">
    <location>
        <begin position="340"/>
        <end position="360"/>
    </location>
</feature>
<keyword evidence="2" id="KW-0812">Transmembrane</keyword>
<reference evidence="3" key="1">
    <citation type="submission" date="2021-01" db="EMBL/GenBank/DDBJ databases">
        <authorList>
            <person name="Corre E."/>
            <person name="Pelletier E."/>
            <person name="Niang G."/>
            <person name="Scheremetjew M."/>
            <person name="Finn R."/>
            <person name="Kale V."/>
            <person name="Holt S."/>
            <person name="Cochrane G."/>
            <person name="Meng A."/>
            <person name="Brown T."/>
            <person name="Cohen L."/>
        </authorList>
    </citation>
    <scope>NUCLEOTIDE SEQUENCE</scope>
    <source>
        <strain evidence="3">CCMP3107</strain>
    </source>
</reference>
<feature type="compositionally biased region" description="Polar residues" evidence="1">
    <location>
        <begin position="394"/>
        <end position="409"/>
    </location>
</feature>
<keyword evidence="2" id="KW-1133">Transmembrane helix</keyword>
<feature type="compositionally biased region" description="Basic and acidic residues" evidence="1">
    <location>
        <begin position="257"/>
        <end position="268"/>
    </location>
</feature>
<feature type="transmembrane region" description="Helical" evidence="2">
    <location>
        <begin position="42"/>
        <end position="58"/>
    </location>
</feature>
<organism evidence="3">
    <name type="scientific">Heterosigma akashiwo</name>
    <name type="common">Chromophytic alga</name>
    <name type="synonym">Heterosigma carterae</name>
    <dbReference type="NCBI Taxonomy" id="2829"/>
    <lineage>
        <taxon>Eukaryota</taxon>
        <taxon>Sar</taxon>
        <taxon>Stramenopiles</taxon>
        <taxon>Ochrophyta</taxon>
        <taxon>Raphidophyceae</taxon>
        <taxon>Chattonellales</taxon>
        <taxon>Chattonellaceae</taxon>
        <taxon>Heterosigma</taxon>
    </lineage>
</organism>
<feature type="region of interest" description="Disordered" evidence="1">
    <location>
        <begin position="381"/>
        <end position="415"/>
    </location>
</feature>
<feature type="transmembrane region" description="Helical" evidence="2">
    <location>
        <begin position="12"/>
        <end position="36"/>
    </location>
</feature>